<dbReference type="SMART" id="SM00507">
    <property type="entry name" value="HNHc"/>
    <property type="match status" value="1"/>
</dbReference>
<dbReference type="GO" id="GO:0003676">
    <property type="term" value="F:nucleic acid binding"/>
    <property type="evidence" value="ECO:0007669"/>
    <property type="project" value="InterPro"/>
</dbReference>
<gene>
    <name evidence="6" type="ORF">SAMN05216198_1022</name>
</gene>
<name>A0A1H1NVE6_9GAMM</name>
<dbReference type="OrthoDB" id="5292295at2"/>
<dbReference type="AlphaFoldDB" id="A0A1H1NVE6"/>
<comment type="similarity">
    <text evidence="3">Belongs to the HNH nuclease family.</text>
</comment>
<evidence type="ECO:0000259" key="5">
    <source>
        <dbReference type="SMART" id="SM00507"/>
    </source>
</evidence>
<evidence type="ECO:0000313" key="6">
    <source>
        <dbReference type="EMBL" id="SDS02946.1"/>
    </source>
</evidence>
<dbReference type="EMBL" id="LT629748">
    <property type="protein sequence ID" value="SDS02946.1"/>
    <property type="molecule type" value="Genomic_DNA"/>
</dbReference>
<dbReference type="RefSeq" id="WP_090272330.1">
    <property type="nucleotide sequence ID" value="NZ_LT629748.1"/>
</dbReference>
<dbReference type="Gene3D" id="1.10.30.50">
    <property type="match status" value="1"/>
</dbReference>
<dbReference type="GO" id="GO:0005829">
    <property type="term" value="C:cytosol"/>
    <property type="evidence" value="ECO:0007669"/>
    <property type="project" value="TreeGrafter"/>
</dbReference>
<dbReference type="PANTHER" id="PTHR41286:SF1">
    <property type="entry name" value="HNH NUCLEASE YAJD-RELATED"/>
    <property type="match status" value="1"/>
</dbReference>
<dbReference type="GO" id="GO:0016787">
    <property type="term" value="F:hydrolase activity"/>
    <property type="evidence" value="ECO:0007669"/>
    <property type="project" value="UniProtKB-KW"/>
</dbReference>
<dbReference type="GO" id="GO:0004519">
    <property type="term" value="F:endonuclease activity"/>
    <property type="evidence" value="ECO:0007669"/>
    <property type="project" value="UniProtKB-KW"/>
</dbReference>
<reference evidence="7" key="1">
    <citation type="submission" date="2016-10" db="EMBL/GenBank/DDBJ databases">
        <authorList>
            <person name="Varghese N."/>
            <person name="Submissions S."/>
        </authorList>
    </citation>
    <scope>NUCLEOTIDE SEQUENCE [LARGE SCALE GENOMIC DNA]</scope>
    <source>
        <strain evidence="7">2SM5</strain>
    </source>
</reference>
<dbReference type="Proteomes" id="UP000243426">
    <property type="component" value="Chromosome I"/>
</dbReference>
<sequence length="110" mass="12778">MTTPTKSRPWRHLYNTKRWNRLRWYQLQGEPLCRFCAALGHVTEATVVDHKQPHKGDEELFFDPENLQSLCKTCHDSTKQRQEKSGYLAGCDANGWPLDPNSHWNRTPGG</sequence>
<dbReference type="GO" id="GO:0008270">
    <property type="term" value="F:zinc ion binding"/>
    <property type="evidence" value="ECO:0007669"/>
    <property type="project" value="InterPro"/>
</dbReference>
<evidence type="ECO:0000256" key="2">
    <source>
        <dbReference type="ARBA" id="ARBA00022801"/>
    </source>
</evidence>
<dbReference type="PANTHER" id="PTHR41286">
    <property type="entry name" value="HNH NUCLEASE YAJD-RELATED"/>
    <property type="match status" value="1"/>
</dbReference>
<evidence type="ECO:0000313" key="7">
    <source>
        <dbReference type="Proteomes" id="UP000243426"/>
    </source>
</evidence>
<dbReference type="STRING" id="797277.SAMN05216198_1022"/>
<organism evidence="6 7">
    <name type="scientific">Halopseudomonas litoralis</name>
    <dbReference type="NCBI Taxonomy" id="797277"/>
    <lineage>
        <taxon>Bacteria</taxon>
        <taxon>Pseudomonadati</taxon>
        <taxon>Pseudomonadota</taxon>
        <taxon>Gammaproteobacteria</taxon>
        <taxon>Pseudomonadales</taxon>
        <taxon>Pseudomonadaceae</taxon>
        <taxon>Halopseudomonas</taxon>
    </lineage>
</organism>
<feature type="domain" description="HNH nuclease" evidence="5">
    <location>
        <begin position="21"/>
        <end position="76"/>
    </location>
</feature>
<keyword evidence="1" id="KW-0540">Nuclease</keyword>
<protein>
    <recommendedName>
        <fullName evidence="4">Putative HNH nuclease YajD</fullName>
    </recommendedName>
</protein>
<evidence type="ECO:0000256" key="4">
    <source>
        <dbReference type="ARBA" id="ARBA00040194"/>
    </source>
</evidence>
<dbReference type="CDD" id="cd00085">
    <property type="entry name" value="HNHc"/>
    <property type="match status" value="1"/>
</dbReference>
<evidence type="ECO:0000256" key="3">
    <source>
        <dbReference type="ARBA" id="ARBA00038412"/>
    </source>
</evidence>
<proteinExistence type="inferred from homology"/>
<evidence type="ECO:0000256" key="1">
    <source>
        <dbReference type="ARBA" id="ARBA00022722"/>
    </source>
</evidence>
<keyword evidence="7" id="KW-1185">Reference proteome</keyword>
<keyword evidence="2" id="KW-0378">Hydrolase</keyword>
<dbReference type="InterPro" id="IPR002711">
    <property type="entry name" value="HNH"/>
</dbReference>
<keyword evidence="6" id="KW-0255">Endonuclease</keyword>
<accession>A0A1H1NVE6</accession>
<dbReference type="Pfam" id="PF01844">
    <property type="entry name" value="HNH"/>
    <property type="match status" value="1"/>
</dbReference>
<dbReference type="InterPro" id="IPR003615">
    <property type="entry name" value="HNH_nuc"/>
</dbReference>